<keyword evidence="16" id="KW-1185">Reference proteome</keyword>
<evidence type="ECO:0000256" key="6">
    <source>
        <dbReference type="ARBA" id="ARBA00022723"/>
    </source>
</evidence>
<protein>
    <recommendedName>
        <fullName evidence="12">Anthranilate phosphoribosyltransferase</fullName>
        <ecNumber evidence="12">2.4.2.18</ecNumber>
    </recommendedName>
</protein>
<keyword evidence="7 12" id="KW-0822">Tryptophan biosynthesis</keyword>
<feature type="binding site" evidence="12">
    <location>
        <position position="260"/>
    </location>
    <ligand>
        <name>Mg(2+)</name>
        <dbReference type="ChEBI" id="CHEBI:18420"/>
        <label>2</label>
    </ligand>
</feature>
<evidence type="ECO:0000256" key="8">
    <source>
        <dbReference type="ARBA" id="ARBA00022842"/>
    </source>
</evidence>
<evidence type="ECO:0000259" key="14">
    <source>
        <dbReference type="Pfam" id="PF02885"/>
    </source>
</evidence>
<comment type="caution">
    <text evidence="12">Lacks conserved residue(s) required for the propagation of feature annotation.</text>
</comment>
<keyword evidence="3 12" id="KW-0028">Amino-acid biosynthesis</keyword>
<feature type="binding site" evidence="12">
    <location>
        <position position="155"/>
    </location>
    <ligand>
        <name>5-phospho-alpha-D-ribose 1-diphosphate</name>
        <dbReference type="ChEBI" id="CHEBI:58017"/>
    </ligand>
</feature>
<accession>A0A1M7YGC7</accession>
<dbReference type="GO" id="GO:0000162">
    <property type="term" value="P:L-tryptophan biosynthetic process"/>
    <property type="evidence" value="ECO:0007669"/>
    <property type="project" value="UniProtKB-UniRule"/>
</dbReference>
<keyword evidence="8 12" id="KW-0460">Magnesium</keyword>
<keyword evidence="5 12" id="KW-0808">Transferase</keyword>
<comment type="catalytic activity">
    <reaction evidence="10 12">
        <text>N-(5-phospho-beta-D-ribosyl)anthranilate + diphosphate = 5-phospho-alpha-D-ribose 1-diphosphate + anthranilate</text>
        <dbReference type="Rhea" id="RHEA:11768"/>
        <dbReference type="ChEBI" id="CHEBI:16567"/>
        <dbReference type="ChEBI" id="CHEBI:18277"/>
        <dbReference type="ChEBI" id="CHEBI:33019"/>
        <dbReference type="ChEBI" id="CHEBI:58017"/>
        <dbReference type="EC" id="2.4.2.18"/>
    </reaction>
</comment>
<feature type="binding site" evidence="12">
    <location>
        <position position="115"/>
    </location>
    <ligand>
        <name>anthranilate</name>
        <dbReference type="ChEBI" id="CHEBI:16567"/>
        <label>1</label>
    </ligand>
</feature>
<comment type="function">
    <text evidence="12">Catalyzes the transfer of the phosphoribosyl group of 5-phosphorylribose-1-pyrophosphate (PRPP) to anthranilate to yield N-(5'-phosphoribosyl)-anthranilate (PRA).</text>
</comment>
<dbReference type="SUPFAM" id="SSF52418">
    <property type="entry name" value="Nucleoside phosphorylase/phosphoribosyltransferase catalytic domain"/>
    <property type="match status" value="1"/>
</dbReference>
<feature type="binding site" evidence="12">
    <location>
        <position position="146"/>
    </location>
    <ligand>
        <name>anthranilate</name>
        <dbReference type="ChEBI" id="CHEBI:16567"/>
        <label>1</label>
    </ligand>
</feature>
<dbReference type="EC" id="2.4.2.18" evidence="12"/>
<keyword evidence="9 12" id="KW-0057">Aromatic amino acid biosynthesis</keyword>
<comment type="similarity">
    <text evidence="11">In the C-terminal section; belongs to the anthranilate phosphoribosyltransferase family.</text>
</comment>
<dbReference type="Proteomes" id="UP000184603">
    <property type="component" value="Unassembled WGS sequence"/>
</dbReference>
<feature type="binding site" evidence="12">
    <location>
        <begin position="125"/>
        <end position="128"/>
    </location>
    <ligand>
        <name>5-phospho-alpha-D-ribose 1-diphosphate</name>
        <dbReference type="ChEBI" id="CHEBI:58017"/>
    </ligand>
</feature>
<dbReference type="PANTHER" id="PTHR43285:SF2">
    <property type="entry name" value="ANTHRANILATE PHOSPHORIBOSYLTRANSFERASE"/>
    <property type="match status" value="1"/>
</dbReference>
<comment type="pathway">
    <text evidence="1 12">Amino-acid biosynthesis; L-tryptophan biosynthesis; L-tryptophan from chorismate: step 2/5.</text>
</comment>
<comment type="similarity">
    <text evidence="12">Belongs to the anthranilate phosphoribosyltransferase family.</text>
</comment>
<reference evidence="15 16" key="1">
    <citation type="submission" date="2016-12" db="EMBL/GenBank/DDBJ databases">
        <authorList>
            <person name="Song W.-J."/>
            <person name="Kurnit D.M."/>
        </authorList>
    </citation>
    <scope>NUCLEOTIDE SEQUENCE [LARGE SCALE GENOMIC DNA]</scope>
    <source>
        <strain evidence="15 16">DSM 18488</strain>
    </source>
</reference>
<evidence type="ECO:0000256" key="9">
    <source>
        <dbReference type="ARBA" id="ARBA00023141"/>
    </source>
</evidence>
<dbReference type="UniPathway" id="UPA00035">
    <property type="reaction ID" value="UER00041"/>
</dbReference>
<evidence type="ECO:0000256" key="5">
    <source>
        <dbReference type="ARBA" id="ARBA00022679"/>
    </source>
</evidence>
<evidence type="ECO:0000256" key="7">
    <source>
        <dbReference type="ARBA" id="ARBA00022822"/>
    </source>
</evidence>
<sequence length="372" mass="39178">MVRVVPVTNGEKYAETTLLITVSEEGANRMDIRQAINRVVNKEHLSEKEMQQVMQVIMEGEATPAQIGAFITGLRMKGETIDEIVGAVRVMRDKATFVDTGVSTADGQILMDIVGTGGDGSGTFNVSTTTAFVVAAAGVTVAKHGNRAVSSKCGSADVLEALGVDLAMPAEKVGECVRSVGIGFLFAPMLHGAMKHAIGPRREIGIRTIFNILGPMTNPAGANVQLTGVFSKTLVPVLAEVLVRLGMKKTLVVWGEGNLDEMTVTGTTHISEGCNGEVKSYTIEPEDFGLTRANMDAIRGGATAEEAAMQVRSVLGGEVGAKRDMVLLNAAGALFAADLVKSLQEGVDMARDLIDSGKALAKLDQLAAFCRK</sequence>
<dbReference type="FunFam" id="1.20.970.10:FF:000006">
    <property type="entry name" value="Anthranilate phosphoribosyltransferase"/>
    <property type="match status" value="1"/>
</dbReference>
<feature type="binding site" evidence="12">
    <location>
        <position position="123"/>
    </location>
    <ligand>
        <name>5-phospho-alpha-D-ribose 1-diphosphate</name>
        <dbReference type="ChEBI" id="CHEBI:58017"/>
    </ligand>
</feature>
<dbReference type="AlphaFoldDB" id="A0A1M7YGC7"/>
<evidence type="ECO:0000259" key="13">
    <source>
        <dbReference type="Pfam" id="PF00591"/>
    </source>
</evidence>
<dbReference type="InterPro" id="IPR036320">
    <property type="entry name" value="Glycosyl_Trfase_fam3_N_dom_sf"/>
</dbReference>
<comment type="cofactor">
    <cofactor evidence="12">
        <name>Mg(2+)</name>
        <dbReference type="ChEBI" id="CHEBI:18420"/>
    </cofactor>
    <text evidence="12">Binds 2 magnesium ions per monomer.</text>
</comment>
<gene>
    <name evidence="12" type="primary">trpD</name>
    <name evidence="15" type="ORF">SAMN02745220_04107</name>
</gene>
<proteinExistence type="inferred from homology"/>
<feature type="binding site" evidence="12">
    <location>
        <position position="115"/>
    </location>
    <ligand>
        <name>5-phospho-alpha-D-ribose 1-diphosphate</name>
        <dbReference type="ChEBI" id="CHEBI:58017"/>
    </ligand>
</feature>
<evidence type="ECO:0000256" key="4">
    <source>
        <dbReference type="ARBA" id="ARBA00022676"/>
    </source>
</evidence>
<dbReference type="InterPro" id="IPR005940">
    <property type="entry name" value="Anthranilate_Pribosyl_Tfrase"/>
</dbReference>
<dbReference type="Gene3D" id="1.20.970.10">
    <property type="entry name" value="Transferase, Pyrimidine Nucleoside Phosphorylase, Chain C"/>
    <property type="match status" value="1"/>
</dbReference>
<feature type="binding site" evidence="12">
    <location>
        <position position="201"/>
    </location>
    <ligand>
        <name>anthranilate</name>
        <dbReference type="ChEBI" id="CHEBI:16567"/>
        <label>2</label>
    </ligand>
</feature>
<comment type="subunit">
    <text evidence="2 12">Homodimer.</text>
</comment>
<feature type="binding site" evidence="12">
    <location>
        <position position="261"/>
    </location>
    <ligand>
        <name>Mg(2+)</name>
        <dbReference type="ChEBI" id="CHEBI:18420"/>
        <label>2</label>
    </ligand>
</feature>
<dbReference type="GO" id="GO:0005829">
    <property type="term" value="C:cytosol"/>
    <property type="evidence" value="ECO:0007669"/>
    <property type="project" value="TreeGrafter"/>
</dbReference>
<dbReference type="HAMAP" id="MF_00211">
    <property type="entry name" value="TrpD"/>
    <property type="match status" value="1"/>
</dbReference>
<dbReference type="SUPFAM" id="SSF47648">
    <property type="entry name" value="Nucleoside phosphorylase/phosphoribosyltransferase N-terminal domain"/>
    <property type="match status" value="1"/>
</dbReference>
<feature type="binding site" evidence="12">
    <location>
        <begin position="143"/>
        <end position="151"/>
    </location>
    <ligand>
        <name>5-phospho-alpha-D-ribose 1-diphosphate</name>
        <dbReference type="ChEBI" id="CHEBI:58017"/>
    </ligand>
</feature>
<evidence type="ECO:0000256" key="12">
    <source>
        <dbReference type="HAMAP-Rule" id="MF_00211"/>
    </source>
</evidence>
<feature type="domain" description="Glycosyl transferase family 3" evidence="13">
    <location>
        <begin position="109"/>
        <end position="360"/>
    </location>
</feature>
<feature type="domain" description="Glycosyl transferase family 3 N-terminal" evidence="14">
    <location>
        <begin position="34"/>
        <end position="95"/>
    </location>
</feature>
<evidence type="ECO:0000313" key="15">
    <source>
        <dbReference type="EMBL" id="SHO51636.1"/>
    </source>
</evidence>
<dbReference type="FunFam" id="3.40.1030.10:FF:000002">
    <property type="entry name" value="Anthranilate phosphoribosyltransferase"/>
    <property type="match status" value="1"/>
</dbReference>
<dbReference type="NCBIfam" id="TIGR01245">
    <property type="entry name" value="trpD"/>
    <property type="match status" value="1"/>
</dbReference>
<feature type="binding site" evidence="12">
    <location>
        <position position="127"/>
    </location>
    <ligand>
        <name>Mg(2+)</name>
        <dbReference type="ChEBI" id="CHEBI:18420"/>
        <label>1</label>
    </ligand>
</feature>
<dbReference type="PANTHER" id="PTHR43285">
    <property type="entry name" value="ANTHRANILATE PHOSPHORIBOSYLTRANSFERASE"/>
    <property type="match status" value="1"/>
</dbReference>
<keyword evidence="4 12" id="KW-0328">Glycosyltransferase</keyword>
<dbReference type="InterPro" id="IPR035902">
    <property type="entry name" value="Nuc_phospho_transferase"/>
</dbReference>
<dbReference type="InterPro" id="IPR017459">
    <property type="entry name" value="Glycosyl_Trfase_fam3_N_dom"/>
</dbReference>
<dbReference type="Pfam" id="PF00591">
    <property type="entry name" value="Glycos_transf_3"/>
    <property type="match status" value="1"/>
</dbReference>
<evidence type="ECO:0000256" key="2">
    <source>
        <dbReference type="ARBA" id="ARBA00011738"/>
    </source>
</evidence>
<evidence type="ECO:0000256" key="3">
    <source>
        <dbReference type="ARBA" id="ARBA00022605"/>
    </source>
</evidence>
<dbReference type="Gene3D" id="3.40.1030.10">
    <property type="entry name" value="Nucleoside phosphorylase/phosphoribosyltransferase catalytic domain"/>
    <property type="match status" value="1"/>
</dbReference>
<evidence type="ECO:0000313" key="16">
    <source>
        <dbReference type="Proteomes" id="UP000184603"/>
    </source>
</evidence>
<evidence type="ECO:0000256" key="11">
    <source>
        <dbReference type="ARBA" id="ARBA00061188"/>
    </source>
</evidence>
<name>A0A1M7YGC7_9BACT</name>
<feature type="binding site" evidence="12">
    <location>
        <begin position="118"/>
        <end position="119"/>
    </location>
    <ligand>
        <name>5-phospho-alpha-D-ribose 1-diphosphate</name>
        <dbReference type="ChEBI" id="CHEBI:58017"/>
    </ligand>
</feature>
<keyword evidence="6 12" id="KW-0479">Metal-binding</keyword>
<evidence type="ECO:0000256" key="10">
    <source>
        <dbReference type="ARBA" id="ARBA00052328"/>
    </source>
</evidence>
<dbReference type="EMBL" id="FRFE01000027">
    <property type="protein sequence ID" value="SHO51636.1"/>
    <property type="molecule type" value="Genomic_DNA"/>
</dbReference>
<organism evidence="15 16">
    <name type="scientific">Desulfopila aestuarii DSM 18488</name>
    <dbReference type="NCBI Taxonomy" id="1121416"/>
    <lineage>
        <taxon>Bacteria</taxon>
        <taxon>Pseudomonadati</taxon>
        <taxon>Thermodesulfobacteriota</taxon>
        <taxon>Desulfobulbia</taxon>
        <taxon>Desulfobulbales</taxon>
        <taxon>Desulfocapsaceae</taxon>
        <taxon>Desulfopila</taxon>
    </lineage>
</organism>
<dbReference type="InterPro" id="IPR000312">
    <property type="entry name" value="Glycosyl_Trfase_fam3"/>
</dbReference>
<dbReference type="GO" id="GO:0004048">
    <property type="term" value="F:anthranilate phosphoribosyltransferase activity"/>
    <property type="evidence" value="ECO:0007669"/>
    <property type="project" value="UniProtKB-UniRule"/>
</dbReference>
<dbReference type="GO" id="GO:0000287">
    <property type="term" value="F:magnesium ion binding"/>
    <property type="evidence" value="ECO:0007669"/>
    <property type="project" value="UniProtKB-UniRule"/>
</dbReference>
<evidence type="ECO:0000256" key="1">
    <source>
        <dbReference type="ARBA" id="ARBA00004907"/>
    </source>
</evidence>
<feature type="binding site" evidence="12">
    <location>
        <position position="261"/>
    </location>
    <ligand>
        <name>Mg(2+)</name>
        <dbReference type="ChEBI" id="CHEBI:18420"/>
        <label>1</label>
    </ligand>
</feature>
<dbReference type="Pfam" id="PF02885">
    <property type="entry name" value="Glycos_trans_3N"/>
    <property type="match status" value="1"/>
</dbReference>
<dbReference type="STRING" id="1121416.SAMN02745220_04107"/>